<proteinExistence type="predicted"/>
<protein>
    <recommendedName>
        <fullName evidence="3">Lipoprotein</fullName>
    </recommendedName>
</protein>
<accession>A0ABT4APZ3</accession>
<evidence type="ECO:0000313" key="1">
    <source>
        <dbReference type="EMBL" id="MCY1083681.1"/>
    </source>
</evidence>
<dbReference type="EMBL" id="JAPNKA010000001">
    <property type="protein sequence ID" value="MCY1083681.1"/>
    <property type="molecule type" value="Genomic_DNA"/>
</dbReference>
<keyword evidence="2" id="KW-1185">Reference proteome</keyword>
<evidence type="ECO:0000313" key="2">
    <source>
        <dbReference type="Proteomes" id="UP001207654"/>
    </source>
</evidence>
<evidence type="ECO:0008006" key="3">
    <source>
        <dbReference type="Google" id="ProtNLM"/>
    </source>
</evidence>
<organism evidence="1 2">
    <name type="scientific">Archangium lansingense</name>
    <dbReference type="NCBI Taxonomy" id="2995310"/>
    <lineage>
        <taxon>Bacteria</taxon>
        <taxon>Pseudomonadati</taxon>
        <taxon>Myxococcota</taxon>
        <taxon>Myxococcia</taxon>
        <taxon>Myxococcales</taxon>
        <taxon>Cystobacterineae</taxon>
        <taxon>Archangiaceae</taxon>
        <taxon>Archangium</taxon>
    </lineage>
</organism>
<dbReference type="RefSeq" id="WP_267542204.1">
    <property type="nucleotide sequence ID" value="NZ_JAPNKA010000001.1"/>
</dbReference>
<name>A0ABT4APZ3_9BACT</name>
<reference evidence="1 2" key="1">
    <citation type="submission" date="2022-11" db="EMBL/GenBank/DDBJ databases">
        <title>Minimal conservation of predation-associated metabolite biosynthetic gene clusters underscores biosynthetic potential of Myxococcota including descriptions for ten novel species: Archangium lansinium sp. nov., Myxococcus landrumus sp. nov., Nannocystis bai.</title>
        <authorList>
            <person name="Ahearne A."/>
            <person name="Stevens C."/>
            <person name="Phillips K."/>
        </authorList>
    </citation>
    <scope>NUCLEOTIDE SEQUENCE [LARGE SCALE GENOMIC DNA]</scope>
    <source>
        <strain evidence="1 2">MIWBW</strain>
    </source>
</reference>
<comment type="caution">
    <text evidence="1">The sequence shown here is derived from an EMBL/GenBank/DDBJ whole genome shotgun (WGS) entry which is preliminary data.</text>
</comment>
<sequence length="174" mass="18924">MVGLLAARVPRLVVLVGVMLGAGGLTGCATGRNTVTGRITPAHFEFTRVVEKSGPEDEPGGWWAVCIHARITAGDSGATSVCQFEVGVPVHNRFQGEISLEVAQEAAAAMANRAMYKVLSQAHPGEVLGIHCRRFKDLYVLMLDEKLKGARVRQCMMKGVKTVHFNEPYHCDYE</sequence>
<gene>
    <name evidence="1" type="ORF">OV287_55505</name>
</gene>
<dbReference type="Proteomes" id="UP001207654">
    <property type="component" value="Unassembled WGS sequence"/>
</dbReference>